<dbReference type="SUPFAM" id="SSF54106">
    <property type="entry name" value="LysM domain"/>
    <property type="match status" value="3"/>
</dbReference>
<name>A0A927B5X4_9BACT</name>
<dbReference type="InterPro" id="IPR036779">
    <property type="entry name" value="LysM_dom_sf"/>
</dbReference>
<feature type="chain" id="PRO_5036736962" evidence="2">
    <location>
        <begin position="22"/>
        <end position="840"/>
    </location>
</feature>
<dbReference type="PANTHER" id="PTHR33734">
    <property type="entry name" value="LYSM DOMAIN-CONTAINING GPI-ANCHORED PROTEIN 2"/>
    <property type="match status" value="1"/>
</dbReference>
<dbReference type="InterPro" id="IPR018392">
    <property type="entry name" value="LysM"/>
</dbReference>
<keyword evidence="2" id="KW-0732">Signal</keyword>
<reference evidence="4" key="1">
    <citation type="submission" date="2020-09" db="EMBL/GenBank/DDBJ databases">
        <authorList>
            <person name="Kim M.K."/>
        </authorList>
    </citation>
    <scope>NUCLEOTIDE SEQUENCE</scope>
    <source>
        <strain evidence="4">BT704</strain>
    </source>
</reference>
<feature type="compositionally biased region" description="Polar residues" evidence="1">
    <location>
        <begin position="462"/>
        <end position="480"/>
    </location>
</feature>
<dbReference type="Gene3D" id="1.10.530.10">
    <property type="match status" value="1"/>
</dbReference>
<accession>A0A927B5X4</accession>
<dbReference type="InterPro" id="IPR008258">
    <property type="entry name" value="Transglycosylase_SLT_dom_1"/>
</dbReference>
<comment type="caution">
    <text evidence="4">The sequence shown here is derived from an EMBL/GenBank/DDBJ whole genome shotgun (WGS) entry which is preliminary data.</text>
</comment>
<organism evidence="4 5">
    <name type="scientific">Spirosoma validum</name>
    <dbReference type="NCBI Taxonomy" id="2771355"/>
    <lineage>
        <taxon>Bacteria</taxon>
        <taxon>Pseudomonadati</taxon>
        <taxon>Bacteroidota</taxon>
        <taxon>Cytophagia</taxon>
        <taxon>Cytophagales</taxon>
        <taxon>Cytophagaceae</taxon>
        <taxon>Spirosoma</taxon>
    </lineage>
</organism>
<protein>
    <submittedName>
        <fullName evidence="4">LysM peptidoglycan-binding domain-containing protein</fullName>
    </submittedName>
</protein>
<dbReference type="Pfam" id="PF01476">
    <property type="entry name" value="LysM"/>
    <property type="match status" value="3"/>
</dbReference>
<keyword evidence="5" id="KW-1185">Reference proteome</keyword>
<feature type="domain" description="LysM" evidence="3">
    <location>
        <begin position="794"/>
        <end position="837"/>
    </location>
</feature>
<sequence length="840" mass="91534">MKKQTYSLLLLFLLTHFATLAQTSTPVVPEKVTFADITVALDPDARRTVQQDVNALMSNQQYWSAKLDRVVLYFPIIESILISEGVPTDFKYLAVQESSLTPDAVSTSNAVGYWQFKKETATLNGIRVDDEIDERKSITASTRAAAGYLKKSNAQFNNWVASLYSYYLGATGITKLIPPDWAYAREVALDGRTDRYILRFFAHKIAIENALKFHQTSNRFALIEYPKGGGKTIRTIADELGVDEFELRKYNRWILGDVVPTDKSYVMAIPVASNQINDVREKIGTVPTGTGNSPELAQSDVGFPVLRRVSTTVKSKNDPVLYEINGLPGIQAQAGDNAASLSRKAKISLSSFLRYNDLDESDPVIVNDIYYLAKKRKKALVPFHTVRDGETSRSISQRYGLRLRKLLRFNRVDRGQQLTAGRVMWLRERRPANRPIEIITAPTPPVYDQTPAPPTPARQEVAGNTPTGRSTSATNRQVSGSEGVPRNASERKLYQPKLAGGGITPNDGSAVPATPPATQPTTTNSVSPSRPAPTTSTSSEGSQRVVIVRSQDSDGTTKTVPVATTPEVADRSKPASVEDGWSSNGTKSVKDSEAYTRPRPAKTPVTSRSSADNYTGPTEQQADGTITSASAKSPPRPAAPAVTKADTRPAEAPTVTTFEKVEKKVTTPTVTMVEKKTVTSTATPTAAPTPSVSADRTATTHIVEKGETYYGIARKYGLKLNELLELNNRTLDNKLEAGQKIKVMTGEKTESAPAVGQAATVKTTTKVEQTITKVESAPAKKASESVSVSQSGATYHTVAKGENLFRISKLYNVSVPELQEWNNLSTAYVREGQKIRVAKP</sequence>
<dbReference type="Gene3D" id="3.10.350.10">
    <property type="entry name" value="LysM domain"/>
    <property type="match status" value="3"/>
</dbReference>
<dbReference type="PANTHER" id="PTHR33734:SF22">
    <property type="entry name" value="MEMBRANE-BOUND LYTIC MUREIN TRANSGLYCOSYLASE D"/>
    <property type="match status" value="1"/>
</dbReference>
<dbReference type="EMBL" id="JACXAA010000010">
    <property type="protein sequence ID" value="MBD2755984.1"/>
    <property type="molecule type" value="Genomic_DNA"/>
</dbReference>
<feature type="region of interest" description="Disordered" evidence="1">
    <location>
        <begin position="436"/>
        <end position="654"/>
    </location>
</feature>
<dbReference type="AlphaFoldDB" id="A0A927B5X4"/>
<dbReference type="CDD" id="cd16894">
    <property type="entry name" value="MltD-like"/>
    <property type="match status" value="1"/>
</dbReference>
<gene>
    <name evidence="4" type="ORF">IC230_24010</name>
</gene>
<feature type="domain" description="LysM" evidence="3">
    <location>
        <begin position="382"/>
        <end position="426"/>
    </location>
</feature>
<evidence type="ECO:0000259" key="3">
    <source>
        <dbReference type="PROSITE" id="PS51782"/>
    </source>
</evidence>
<evidence type="ECO:0000313" key="5">
    <source>
        <dbReference type="Proteomes" id="UP000653797"/>
    </source>
</evidence>
<dbReference type="Proteomes" id="UP000653797">
    <property type="component" value="Unassembled WGS sequence"/>
</dbReference>
<feature type="compositionally biased region" description="Polar residues" evidence="1">
    <location>
        <begin position="604"/>
        <end position="627"/>
    </location>
</feature>
<proteinExistence type="predicted"/>
<feature type="domain" description="LysM" evidence="3">
    <location>
        <begin position="699"/>
        <end position="743"/>
    </location>
</feature>
<evidence type="ECO:0000256" key="2">
    <source>
        <dbReference type="SAM" id="SignalP"/>
    </source>
</evidence>
<feature type="signal peptide" evidence="2">
    <location>
        <begin position="1"/>
        <end position="21"/>
    </location>
</feature>
<dbReference type="RefSeq" id="WP_191041603.1">
    <property type="nucleotide sequence ID" value="NZ_JACXAA010000010.1"/>
</dbReference>
<evidence type="ECO:0000313" key="4">
    <source>
        <dbReference type="EMBL" id="MBD2755984.1"/>
    </source>
</evidence>
<dbReference type="CDD" id="cd00118">
    <property type="entry name" value="LysM"/>
    <property type="match status" value="3"/>
</dbReference>
<feature type="compositionally biased region" description="Low complexity" evidence="1">
    <location>
        <begin position="519"/>
        <end position="539"/>
    </location>
</feature>
<dbReference type="InterPro" id="IPR023346">
    <property type="entry name" value="Lysozyme-like_dom_sf"/>
</dbReference>
<dbReference type="GO" id="GO:0008932">
    <property type="term" value="F:lytic endotransglycosylase activity"/>
    <property type="evidence" value="ECO:0007669"/>
    <property type="project" value="TreeGrafter"/>
</dbReference>
<dbReference type="SMART" id="SM00257">
    <property type="entry name" value="LysM"/>
    <property type="match status" value="3"/>
</dbReference>
<evidence type="ECO:0000256" key="1">
    <source>
        <dbReference type="SAM" id="MobiDB-lite"/>
    </source>
</evidence>
<dbReference type="PROSITE" id="PS51782">
    <property type="entry name" value="LYSM"/>
    <property type="match status" value="3"/>
</dbReference>
<dbReference type="Pfam" id="PF01464">
    <property type="entry name" value="SLT"/>
    <property type="match status" value="1"/>
</dbReference>
<dbReference type="SUPFAM" id="SSF53955">
    <property type="entry name" value="Lysozyme-like"/>
    <property type="match status" value="1"/>
</dbReference>